<sequence length="207" mass="23180">MQVLCMCENCPSSQFILCKQPFVFDSESVERMKCTVVFLVLSMVILMAEPGECVWGTLFHGALHVGKFIHGLVNGDSKQVDELDKRSINYTPGHRACRLRSESEKMKCITLFLVLSLVVLMAEPGEAFIHHIFKGIVEVGKTIGKTIHGIVTGGKKQDLQEQQDQRMFELVALTTADFAFFDNSDFQSVDRMKCVMLFSQLSLVAHG</sequence>
<dbReference type="AlphaFoldDB" id="A0AAD3MA38"/>
<dbReference type="Proteomes" id="UP001279410">
    <property type="component" value="Unassembled WGS sequence"/>
</dbReference>
<evidence type="ECO:0000256" key="1">
    <source>
        <dbReference type="ARBA" id="ARBA00004613"/>
    </source>
</evidence>
<proteinExistence type="inferred from homology"/>
<name>A0AAD3MA38_LATJO</name>
<reference evidence="6" key="1">
    <citation type="submission" date="2022-08" db="EMBL/GenBank/DDBJ databases">
        <title>Genome sequencing of akame (Lates japonicus).</title>
        <authorList>
            <person name="Hashiguchi Y."/>
            <person name="Takahashi H."/>
        </authorList>
    </citation>
    <scope>NUCLEOTIDE SEQUENCE</scope>
    <source>
        <strain evidence="6">Kochi</strain>
    </source>
</reference>
<keyword evidence="7" id="KW-1185">Reference proteome</keyword>
<organism evidence="6 7">
    <name type="scientific">Lates japonicus</name>
    <name type="common">Japanese lates</name>
    <dbReference type="NCBI Taxonomy" id="270547"/>
    <lineage>
        <taxon>Eukaryota</taxon>
        <taxon>Metazoa</taxon>
        <taxon>Chordata</taxon>
        <taxon>Craniata</taxon>
        <taxon>Vertebrata</taxon>
        <taxon>Euteleostomi</taxon>
        <taxon>Actinopterygii</taxon>
        <taxon>Neopterygii</taxon>
        <taxon>Teleostei</taxon>
        <taxon>Neoteleostei</taxon>
        <taxon>Acanthomorphata</taxon>
        <taxon>Carangaria</taxon>
        <taxon>Carangaria incertae sedis</taxon>
        <taxon>Centropomidae</taxon>
        <taxon>Lates</taxon>
    </lineage>
</organism>
<keyword evidence="5" id="KW-0044">Antibiotic</keyword>
<comment type="subcellular location">
    <subcellularLocation>
        <location evidence="1">Secreted</location>
    </subcellularLocation>
</comment>
<dbReference type="GO" id="GO:0005576">
    <property type="term" value="C:extracellular region"/>
    <property type="evidence" value="ECO:0007669"/>
    <property type="project" value="UniProtKB-SubCell"/>
</dbReference>
<evidence type="ECO:0000256" key="4">
    <source>
        <dbReference type="ARBA" id="ARBA00022529"/>
    </source>
</evidence>
<accession>A0AAD3MA38</accession>
<comment type="caution">
    <text evidence="6">The sequence shown here is derived from an EMBL/GenBank/DDBJ whole genome shotgun (WGS) entry which is preliminary data.</text>
</comment>
<evidence type="ECO:0000313" key="7">
    <source>
        <dbReference type="Proteomes" id="UP001279410"/>
    </source>
</evidence>
<evidence type="ECO:0000313" key="6">
    <source>
        <dbReference type="EMBL" id="GLD49759.1"/>
    </source>
</evidence>
<comment type="similarity">
    <text evidence="2">Belongs to the pleurocidin family.</text>
</comment>
<dbReference type="Pfam" id="PF08107">
    <property type="entry name" value="Antimicrobial12"/>
    <property type="match status" value="2"/>
</dbReference>
<evidence type="ECO:0000256" key="2">
    <source>
        <dbReference type="ARBA" id="ARBA00007419"/>
    </source>
</evidence>
<dbReference type="EMBL" id="BRZM01000008">
    <property type="protein sequence ID" value="GLD49759.1"/>
    <property type="molecule type" value="Genomic_DNA"/>
</dbReference>
<keyword evidence="3" id="KW-0964">Secreted</keyword>
<evidence type="ECO:0000256" key="5">
    <source>
        <dbReference type="ARBA" id="ARBA00023022"/>
    </source>
</evidence>
<evidence type="ECO:0000256" key="3">
    <source>
        <dbReference type="ARBA" id="ARBA00022525"/>
    </source>
</evidence>
<keyword evidence="4" id="KW-0929">Antimicrobial</keyword>
<dbReference type="InterPro" id="IPR012515">
    <property type="entry name" value="Antimicrobial12"/>
</dbReference>
<protein>
    <submittedName>
        <fullName evidence="6">Pleurocidin-like peptide WF3</fullName>
    </submittedName>
</protein>
<dbReference type="GO" id="GO:0042742">
    <property type="term" value="P:defense response to bacterium"/>
    <property type="evidence" value="ECO:0007669"/>
    <property type="project" value="UniProtKB-KW"/>
</dbReference>
<gene>
    <name evidence="6" type="ORF">AKAME5_000337300</name>
</gene>